<dbReference type="AlphaFoldDB" id="A0AAV9ATI8"/>
<feature type="region of interest" description="Disordered" evidence="1">
    <location>
        <begin position="1"/>
        <end position="35"/>
    </location>
</feature>
<evidence type="ECO:0000256" key="1">
    <source>
        <dbReference type="SAM" id="MobiDB-lite"/>
    </source>
</evidence>
<feature type="compositionally biased region" description="Basic residues" evidence="1">
    <location>
        <begin position="1"/>
        <end position="10"/>
    </location>
</feature>
<dbReference type="PANTHER" id="PTHR20426:SF0">
    <property type="entry name" value="18S RRNA AMINOCARBOXYPROPYLTRANSFERASE"/>
    <property type="match status" value="1"/>
</dbReference>
<evidence type="ECO:0000313" key="4">
    <source>
        <dbReference type="Proteomes" id="UP001179952"/>
    </source>
</evidence>
<feature type="domain" description="RNase L inhibitor RLI-like possible metal-binding" evidence="2">
    <location>
        <begin position="80"/>
        <end position="110"/>
    </location>
</feature>
<comment type="caution">
    <text evidence="3">The sequence shown here is derived from an EMBL/GenBank/DDBJ whole genome shotgun (WGS) entry which is preliminary data.</text>
</comment>
<dbReference type="EMBL" id="JAUJYN010000007">
    <property type="protein sequence ID" value="KAK1267292.1"/>
    <property type="molecule type" value="Genomic_DNA"/>
</dbReference>
<dbReference type="InterPro" id="IPR022968">
    <property type="entry name" value="Tsr3-like"/>
</dbReference>
<gene>
    <name evidence="3" type="ORF">QJS04_geneDACA000717</name>
</gene>
<proteinExistence type="predicted"/>
<keyword evidence="4" id="KW-1185">Reference proteome</keyword>
<protein>
    <recommendedName>
        <fullName evidence="2">RNase L inhibitor RLI-like possible metal-binding domain-containing protein</fullName>
    </recommendedName>
</protein>
<name>A0AAV9ATI8_ACOGR</name>
<dbReference type="InterPro" id="IPR007209">
    <property type="entry name" value="RNaseL-inhib-like_metal-bd_dom"/>
</dbReference>
<reference evidence="3" key="1">
    <citation type="journal article" date="2023" name="Nat. Commun.">
        <title>Diploid and tetraploid genomes of Acorus and the evolution of monocots.</title>
        <authorList>
            <person name="Ma L."/>
            <person name="Liu K.W."/>
            <person name="Li Z."/>
            <person name="Hsiao Y.Y."/>
            <person name="Qi Y."/>
            <person name="Fu T."/>
            <person name="Tang G.D."/>
            <person name="Zhang D."/>
            <person name="Sun W.H."/>
            <person name="Liu D.K."/>
            <person name="Li Y."/>
            <person name="Chen G.Z."/>
            <person name="Liu X.D."/>
            <person name="Liao X.Y."/>
            <person name="Jiang Y.T."/>
            <person name="Yu X."/>
            <person name="Hao Y."/>
            <person name="Huang J."/>
            <person name="Zhao X.W."/>
            <person name="Ke S."/>
            <person name="Chen Y.Y."/>
            <person name="Wu W.L."/>
            <person name="Hsu J.L."/>
            <person name="Lin Y.F."/>
            <person name="Huang M.D."/>
            <person name="Li C.Y."/>
            <person name="Huang L."/>
            <person name="Wang Z.W."/>
            <person name="Zhao X."/>
            <person name="Zhong W.Y."/>
            <person name="Peng D.H."/>
            <person name="Ahmad S."/>
            <person name="Lan S."/>
            <person name="Zhang J.S."/>
            <person name="Tsai W.C."/>
            <person name="Van de Peer Y."/>
            <person name="Liu Z.J."/>
        </authorList>
    </citation>
    <scope>NUCLEOTIDE SEQUENCE</scope>
    <source>
        <strain evidence="3">SCP</strain>
    </source>
</reference>
<dbReference type="Proteomes" id="UP001179952">
    <property type="component" value="Unassembled WGS sequence"/>
</dbReference>
<evidence type="ECO:0000313" key="3">
    <source>
        <dbReference type="EMBL" id="KAK1267292.1"/>
    </source>
</evidence>
<dbReference type="PANTHER" id="PTHR20426">
    <property type="entry name" value="RIBOSOME BIOGENESIS PROTEIN TSR3 HOMOLOG"/>
    <property type="match status" value="1"/>
</dbReference>
<dbReference type="Pfam" id="PF04068">
    <property type="entry name" value="Fer4_RLI"/>
    <property type="match status" value="1"/>
</dbReference>
<evidence type="ECO:0000259" key="2">
    <source>
        <dbReference type="Pfam" id="PF04068"/>
    </source>
</evidence>
<dbReference type="GO" id="GO:0106388">
    <property type="term" value="F:rRNA small subunit aminocarboxypropyltransferase activity"/>
    <property type="evidence" value="ECO:0007669"/>
    <property type="project" value="InterPro"/>
</dbReference>
<sequence length="146" mass="16280">MGNPKSRRFRPGPSRQGGQNSNIRNFQWEGESESTPANQSKQVLILMNESLTHLRVKHHDVICMADGVGEEEGPCVPDIHLATWDFGPCNLKKCTGRKLARFRLLKELRVSNGFGGIVLSPVGTQCVSNEDYVLMKRRGWAVVNCS</sequence>
<reference evidence="3" key="2">
    <citation type="submission" date="2023-06" db="EMBL/GenBank/DDBJ databases">
        <authorList>
            <person name="Ma L."/>
            <person name="Liu K.-W."/>
            <person name="Li Z."/>
            <person name="Hsiao Y.-Y."/>
            <person name="Qi Y."/>
            <person name="Fu T."/>
            <person name="Tang G."/>
            <person name="Zhang D."/>
            <person name="Sun W.-H."/>
            <person name="Liu D.-K."/>
            <person name="Li Y."/>
            <person name="Chen G.-Z."/>
            <person name="Liu X.-D."/>
            <person name="Liao X.-Y."/>
            <person name="Jiang Y.-T."/>
            <person name="Yu X."/>
            <person name="Hao Y."/>
            <person name="Huang J."/>
            <person name="Zhao X.-W."/>
            <person name="Ke S."/>
            <person name="Chen Y.-Y."/>
            <person name="Wu W.-L."/>
            <person name="Hsu J.-L."/>
            <person name="Lin Y.-F."/>
            <person name="Huang M.-D."/>
            <person name="Li C.-Y."/>
            <person name="Huang L."/>
            <person name="Wang Z.-W."/>
            <person name="Zhao X."/>
            <person name="Zhong W.-Y."/>
            <person name="Peng D.-H."/>
            <person name="Ahmad S."/>
            <person name="Lan S."/>
            <person name="Zhang J.-S."/>
            <person name="Tsai W.-C."/>
            <person name="Van De Peer Y."/>
            <person name="Liu Z.-J."/>
        </authorList>
    </citation>
    <scope>NUCLEOTIDE SEQUENCE</scope>
    <source>
        <strain evidence="3">SCP</strain>
        <tissue evidence="3">Leaves</tissue>
    </source>
</reference>
<feature type="compositionally biased region" description="Polar residues" evidence="1">
    <location>
        <begin position="16"/>
        <end position="25"/>
    </location>
</feature>
<organism evidence="3 4">
    <name type="scientific">Acorus gramineus</name>
    <name type="common">Dwarf sweet flag</name>
    <dbReference type="NCBI Taxonomy" id="55184"/>
    <lineage>
        <taxon>Eukaryota</taxon>
        <taxon>Viridiplantae</taxon>
        <taxon>Streptophyta</taxon>
        <taxon>Embryophyta</taxon>
        <taxon>Tracheophyta</taxon>
        <taxon>Spermatophyta</taxon>
        <taxon>Magnoliopsida</taxon>
        <taxon>Liliopsida</taxon>
        <taxon>Acoraceae</taxon>
        <taxon>Acorus</taxon>
    </lineage>
</organism>
<dbReference type="GO" id="GO:0030490">
    <property type="term" value="P:maturation of SSU-rRNA"/>
    <property type="evidence" value="ECO:0007669"/>
    <property type="project" value="TreeGrafter"/>
</dbReference>
<accession>A0AAV9ATI8</accession>